<dbReference type="Proteomes" id="UP000477911">
    <property type="component" value="Unassembled WGS sequence"/>
</dbReference>
<evidence type="ECO:0000256" key="2">
    <source>
        <dbReference type="ARBA" id="ARBA00023002"/>
    </source>
</evidence>
<dbReference type="PROSITE" id="PS00070">
    <property type="entry name" value="ALDEHYDE_DEHYDR_CYS"/>
    <property type="match status" value="1"/>
</dbReference>
<dbReference type="EMBL" id="WUMU01000018">
    <property type="protein sequence ID" value="MXN19452.1"/>
    <property type="molecule type" value="Genomic_DNA"/>
</dbReference>
<evidence type="ECO:0000256" key="4">
    <source>
        <dbReference type="ARBA" id="ARBA00049194"/>
    </source>
</evidence>
<dbReference type="RefSeq" id="WP_160895575.1">
    <property type="nucleotide sequence ID" value="NZ_WUMU01000018.1"/>
</dbReference>
<dbReference type="Gene3D" id="3.40.309.10">
    <property type="entry name" value="Aldehyde Dehydrogenase, Chain A, domain 2"/>
    <property type="match status" value="1"/>
</dbReference>
<keyword evidence="9" id="KW-1185">Reference proteome</keyword>
<dbReference type="EC" id="1.2.1.3" evidence="3"/>
<feature type="domain" description="Aldehyde dehydrogenase" evidence="7">
    <location>
        <begin position="12"/>
        <end position="465"/>
    </location>
</feature>
<dbReference type="PANTHER" id="PTHR42804:SF1">
    <property type="entry name" value="ALDEHYDE DEHYDROGENASE-RELATED"/>
    <property type="match status" value="1"/>
</dbReference>
<evidence type="ECO:0000256" key="3">
    <source>
        <dbReference type="ARBA" id="ARBA00024226"/>
    </source>
</evidence>
<dbReference type="Gene3D" id="3.40.605.10">
    <property type="entry name" value="Aldehyde Dehydrogenase, Chain A, domain 1"/>
    <property type="match status" value="1"/>
</dbReference>
<accession>A0A6L7G6Y7</accession>
<protein>
    <recommendedName>
        <fullName evidence="3">aldehyde dehydrogenase (NAD(+))</fullName>
        <ecNumber evidence="3">1.2.1.3</ecNumber>
    </recommendedName>
</protein>
<dbReference type="FunFam" id="3.40.605.10:FF:000007">
    <property type="entry name" value="NAD/NADP-dependent betaine aldehyde dehydrogenase"/>
    <property type="match status" value="1"/>
</dbReference>
<keyword evidence="2 6" id="KW-0560">Oxidoreductase</keyword>
<comment type="caution">
    <text evidence="8">The sequence shown here is derived from an EMBL/GenBank/DDBJ whole genome shotgun (WGS) entry which is preliminary data.</text>
</comment>
<dbReference type="GO" id="GO:0004029">
    <property type="term" value="F:aldehyde dehydrogenase (NAD+) activity"/>
    <property type="evidence" value="ECO:0007669"/>
    <property type="project" value="UniProtKB-EC"/>
</dbReference>
<comment type="similarity">
    <text evidence="1 6">Belongs to the aldehyde dehydrogenase family.</text>
</comment>
<evidence type="ECO:0000256" key="5">
    <source>
        <dbReference type="PROSITE-ProRule" id="PRU10007"/>
    </source>
</evidence>
<dbReference type="PROSITE" id="PS00687">
    <property type="entry name" value="ALDEHYDE_DEHYDR_GLU"/>
    <property type="match status" value="1"/>
</dbReference>
<dbReference type="CDD" id="cd07138">
    <property type="entry name" value="ALDH_CddD_SSP0762"/>
    <property type="match status" value="1"/>
</dbReference>
<proteinExistence type="inferred from homology"/>
<dbReference type="Pfam" id="PF00171">
    <property type="entry name" value="Aldedh"/>
    <property type="match status" value="1"/>
</dbReference>
<dbReference type="InterPro" id="IPR015590">
    <property type="entry name" value="Aldehyde_DH_dom"/>
</dbReference>
<name>A0A6L7G6Y7_9RHOB</name>
<evidence type="ECO:0000259" key="7">
    <source>
        <dbReference type="Pfam" id="PF00171"/>
    </source>
</evidence>
<gene>
    <name evidence="8" type="ORF">GR170_16590</name>
</gene>
<feature type="active site" evidence="5">
    <location>
        <position position="243"/>
    </location>
</feature>
<dbReference type="InterPro" id="IPR016160">
    <property type="entry name" value="Ald_DH_CS_CYS"/>
</dbReference>
<dbReference type="InterPro" id="IPR016161">
    <property type="entry name" value="Ald_DH/histidinol_DH"/>
</dbReference>
<reference evidence="8 9" key="1">
    <citation type="submission" date="2019-12" db="EMBL/GenBank/DDBJ databases">
        <authorList>
            <person name="Li M."/>
        </authorList>
    </citation>
    <scope>NUCLEOTIDE SEQUENCE [LARGE SCALE GENOMIC DNA]</scope>
    <source>
        <strain evidence="8 9">GBMRC 2024</strain>
    </source>
</reference>
<dbReference type="FunFam" id="3.40.309.10:FF:000012">
    <property type="entry name" value="Betaine aldehyde dehydrogenase"/>
    <property type="match status" value="1"/>
</dbReference>
<evidence type="ECO:0000256" key="1">
    <source>
        <dbReference type="ARBA" id="ARBA00009986"/>
    </source>
</evidence>
<dbReference type="SUPFAM" id="SSF53720">
    <property type="entry name" value="ALDH-like"/>
    <property type="match status" value="1"/>
</dbReference>
<evidence type="ECO:0000256" key="6">
    <source>
        <dbReference type="RuleBase" id="RU003345"/>
    </source>
</evidence>
<organism evidence="8 9">
    <name type="scientific">Pseudooceanicola albus</name>
    <dbReference type="NCBI Taxonomy" id="2692189"/>
    <lineage>
        <taxon>Bacteria</taxon>
        <taxon>Pseudomonadati</taxon>
        <taxon>Pseudomonadota</taxon>
        <taxon>Alphaproteobacteria</taxon>
        <taxon>Rhodobacterales</taxon>
        <taxon>Paracoccaceae</taxon>
        <taxon>Pseudooceanicola</taxon>
    </lineage>
</organism>
<dbReference type="InterPro" id="IPR016163">
    <property type="entry name" value="Ald_DH_C"/>
</dbReference>
<sequence length="474" mass="50317">MEQTKFYIGGQWVDPVSPRLVEIRNPADDTICGQVALGSAADVDRAVEAARSALRRGILPLPERIALLHRIADVMERREEDLAQVITEEIGVPLWYARKGHAAAGAAHIRILCQELEHFAFDWMQGDTLVTRVPIGIAALITPWNVPVNQIVIKVAPALAAGCATILKPSEIAPGNATIIAEILHEAGVPPGLFNLVHGDGPGVGAALAAHPGIDMVSFTGSTRAGIAVTQAAAATVKRVGLELGGKSANILLDDADLEDAVAKGVRACFMNSGQACSAPSRMLVPRSQMERAAEIAAKTADSIRVGAPRDEDVNLGPVASQRQWQRIQSCIETGIAEGGRLVAGGPGLPDGLNHGAYVRPTVFADVTPQMTLAQEEIFGPVLVMIPYDSDAEAVEIANDTVYGLAAYVQGRDLARVRAIGRQLRAGRVHLNYPVLDRTAPFGGFKQSGNGREQGRYGLEEFLEYSALIGHGTE</sequence>
<comment type="catalytic activity">
    <reaction evidence="4">
        <text>an aldehyde + NAD(+) + H2O = a carboxylate + NADH + 2 H(+)</text>
        <dbReference type="Rhea" id="RHEA:16185"/>
        <dbReference type="ChEBI" id="CHEBI:15377"/>
        <dbReference type="ChEBI" id="CHEBI:15378"/>
        <dbReference type="ChEBI" id="CHEBI:17478"/>
        <dbReference type="ChEBI" id="CHEBI:29067"/>
        <dbReference type="ChEBI" id="CHEBI:57540"/>
        <dbReference type="ChEBI" id="CHEBI:57945"/>
        <dbReference type="EC" id="1.2.1.3"/>
    </reaction>
</comment>
<dbReference type="InterPro" id="IPR016162">
    <property type="entry name" value="Ald_DH_N"/>
</dbReference>
<evidence type="ECO:0000313" key="9">
    <source>
        <dbReference type="Proteomes" id="UP000477911"/>
    </source>
</evidence>
<dbReference type="InterPro" id="IPR029510">
    <property type="entry name" value="Ald_DH_CS_GLU"/>
</dbReference>
<dbReference type="PANTHER" id="PTHR42804">
    <property type="entry name" value="ALDEHYDE DEHYDROGENASE"/>
    <property type="match status" value="1"/>
</dbReference>
<evidence type="ECO:0000313" key="8">
    <source>
        <dbReference type="EMBL" id="MXN19452.1"/>
    </source>
</evidence>
<dbReference type="AlphaFoldDB" id="A0A6L7G6Y7"/>